<evidence type="ECO:0000256" key="2">
    <source>
        <dbReference type="ARBA" id="ARBA00023015"/>
    </source>
</evidence>
<evidence type="ECO:0000313" key="6">
    <source>
        <dbReference type="EMBL" id="OWQ96750.1"/>
    </source>
</evidence>
<accession>A0A246JUL3</accession>
<name>A0A246JUL3_9SPHN</name>
<keyword evidence="3" id="KW-0238">DNA-binding</keyword>
<comment type="caution">
    <text evidence="6">The sequence shown here is derived from an EMBL/GenBank/DDBJ whole genome shotgun (WGS) entry which is preliminary data.</text>
</comment>
<dbReference type="OrthoDB" id="464481at2"/>
<dbReference type="InterPro" id="IPR036390">
    <property type="entry name" value="WH_DNA-bd_sf"/>
</dbReference>
<dbReference type="PANTHER" id="PTHR30126:SF77">
    <property type="entry name" value="TRANSCRIPTIONAL REGULATORY PROTEIN"/>
    <property type="match status" value="1"/>
</dbReference>
<dbReference type="SUPFAM" id="SSF46785">
    <property type="entry name" value="Winged helix' DNA-binding domain"/>
    <property type="match status" value="1"/>
</dbReference>
<dbReference type="Proteomes" id="UP000197097">
    <property type="component" value="Unassembled WGS sequence"/>
</dbReference>
<dbReference type="AlphaFoldDB" id="A0A246JUL3"/>
<dbReference type="Gene3D" id="3.40.190.10">
    <property type="entry name" value="Periplasmic binding protein-like II"/>
    <property type="match status" value="3"/>
</dbReference>
<dbReference type="Gene3D" id="1.10.10.10">
    <property type="entry name" value="Winged helix-like DNA-binding domain superfamily/Winged helix DNA-binding domain"/>
    <property type="match status" value="1"/>
</dbReference>
<dbReference type="InterPro" id="IPR036388">
    <property type="entry name" value="WH-like_DNA-bd_sf"/>
</dbReference>
<dbReference type="PROSITE" id="PS50931">
    <property type="entry name" value="HTH_LYSR"/>
    <property type="match status" value="1"/>
</dbReference>
<protein>
    <submittedName>
        <fullName evidence="6">LysR family transcriptional regulator</fullName>
    </submittedName>
</protein>
<dbReference type="RefSeq" id="WP_088472949.1">
    <property type="nucleotide sequence ID" value="NZ_NISJ01000005.1"/>
</dbReference>
<dbReference type="GO" id="GO:0000976">
    <property type="term" value="F:transcription cis-regulatory region binding"/>
    <property type="evidence" value="ECO:0007669"/>
    <property type="project" value="TreeGrafter"/>
</dbReference>
<dbReference type="InterPro" id="IPR000847">
    <property type="entry name" value="LysR_HTH_N"/>
</dbReference>
<feature type="domain" description="HTH lysR-type" evidence="5">
    <location>
        <begin position="6"/>
        <end position="63"/>
    </location>
</feature>
<keyword evidence="4" id="KW-0804">Transcription</keyword>
<dbReference type="FunFam" id="1.10.10.10:FF:000001">
    <property type="entry name" value="LysR family transcriptional regulator"/>
    <property type="match status" value="1"/>
</dbReference>
<dbReference type="EMBL" id="NISJ01000005">
    <property type="protein sequence ID" value="OWQ96750.1"/>
    <property type="molecule type" value="Genomic_DNA"/>
</dbReference>
<dbReference type="CDD" id="cd05466">
    <property type="entry name" value="PBP2_LTTR_substrate"/>
    <property type="match status" value="1"/>
</dbReference>
<proteinExistence type="inferred from homology"/>
<dbReference type="PANTHER" id="PTHR30126">
    <property type="entry name" value="HTH-TYPE TRANSCRIPTIONAL REGULATOR"/>
    <property type="match status" value="1"/>
</dbReference>
<evidence type="ECO:0000313" key="7">
    <source>
        <dbReference type="Proteomes" id="UP000197097"/>
    </source>
</evidence>
<comment type="similarity">
    <text evidence="1">Belongs to the LysR transcriptional regulatory family.</text>
</comment>
<evidence type="ECO:0000256" key="3">
    <source>
        <dbReference type="ARBA" id="ARBA00023125"/>
    </source>
</evidence>
<sequence>MSINRISLYHLETLLWIDRLGTFSAAAERLNTTQPAVSARMRELEQRLGSKLFRRDGRSMSLTAAGRKLVRDCDPLLRDMQLALLGSGGFAEASGVVRIGAGEIAAASCLPPFVAKLKAEMPNVGLEIEIDLTANLIQQLLTGRTDLAFAAGPIAHPALKTSPIGAVALVWLASPVVAATFGGGGGGGGGGGDAVPVPVWSLASHSPIHGRMRDAIQASRIAPKSLNLCNNARMMIDIAKADGGVGIFPEPMVRDDVERGLLVELADMPTLAPVEFHVAMRVADTEPVLMRIFEEAARLRLTTRSDFDADQ</sequence>
<dbReference type="Pfam" id="PF00126">
    <property type="entry name" value="HTH_1"/>
    <property type="match status" value="1"/>
</dbReference>
<keyword evidence="2" id="KW-0805">Transcription regulation</keyword>
<evidence type="ECO:0000259" key="5">
    <source>
        <dbReference type="PROSITE" id="PS50931"/>
    </source>
</evidence>
<dbReference type="PRINTS" id="PR00039">
    <property type="entry name" value="HTHLYSR"/>
</dbReference>
<reference evidence="6 7" key="1">
    <citation type="journal article" date="2002" name="Int. J. Syst. Evol. Microbiol.">
        <title>Sphingopyxis witflariensis sp. nov., isolated from activated sludge.</title>
        <authorList>
            <person name="Kampfer P."/>
            <person name="Witzenberger R."/>
            <person name="Denner E.B."/>
            <person name="Busse H.J."/>
            <person name="Neef A."/>
        </authorList>
    </citation>
    <scope>NUCLEOTIDE SEQUENCE [LARGE SCALE GENOMIC DNA]</scope>
    <source>
        <strain evidence="6 7">DSM 14551</strain>
    </source>
</reference>
<dbReference type="SUPFAM" id="SSF53850">
    <property type="entry name" value="Periplasmic binding protein-like II"/>
    <property type="match status" value="1"/>
</dbReference>
<evidence type="ECO:0000256" key="1">
    <source>
        <dbReference type="ARBA" id="ARBA00009437"/>
    </source>
</evidence>
<dbReference type="Pfam" id="PF03466">
    <property type="entry name" value="LysR_substrate"/>
    <property type="match status" value="2"/>
</dbReference>
<keyword evidence="7" id="KW-1185">Reference proteome</keyword>
<organism evidence="6 7">
    <name type="scientific">Sphingopyxis witflariensis</name>
    <dbReference type="NCBI Taxonomy" id="173675"/>
    <lineage>
        <taxon>Bacteria</taxon>
        <taxon>Pseudomonadati</taxon>
        <taxon>Pseudomonadota</taxon>
        <taxon>Alphaproteobacteria</taxon>
        <taxon>Sphingomonadales</taxon>
        <taxon>Sphingomonadaceae</taxon>
        <taxon>Sphingopyxis</taxon>
    </lineage>
</organism>
<dbReference type="GO" id="GO:0003700">
    <property type="term" value="F:DNA-binding transcription factor activity"/>
    <property type="evidence" value="ECO:0007669"/>
    <property type="project" value="InterPro"/>
</dbReference>
<dbReference type="InterPro" id="IPR005119">
    <property type="entry name" value="LysR_subst-bd"/>
</dbReference>
<gene>
    <name evidence="6" type="ORF">CDQ91_11180</name>
</gene>
<evidence type="ECO:0000256" key="4">
    <source>
        <dbReference type="ARBA" id="ARBA00023163"/>
    </source>
</evidence>